<dbReference type="Proteomes" id="UP000326759">
    <property type="component" value="Unassembled WGS sequence"/>
</dbReference>
<dbReference type="AlphaFoldDB" id="A0A5N5TKX3"/>
<name>A0A5N5TKX3_9CRUS</name>
<feature type="non-terminal residue" evidence="1">
    <location>
        <position position="70"/>
    </location>
</feature>
<sequence>MDDLPMTKKLATLPPVPRIRTKGLEGNRRLGSYIKYETICHKRYTVITSHGVLKASYKPSNVYEKENKMM</sequence>
<comment type="caution">
    <text evidence="1">The sequence shown here is derived from an EMBL/GenBank/DDBJ whole genome shotgun (WGS) entry which is preliminary data.</text>
</comment>
<proteinExistence type="predicted"/>
<organism evidence="1 2">
    <name type="scientific">Armadillidium nasatum</name>
    <dbReference type="NCBI Taxonomy" id="96803"/>
    <lineage>
        <taxon>Eukaryota</taxon>
        <taxon>Metazoa</taxon>
        <taxon>Ecdysozoa</taxon>
        <taxon>Arthropoda</taxon>
        <taxon>Crustacea</taxon>
        <taxon>Multicrustacea</taxon>
        <taxon>Malacostraca</taxon>
        <taxon>Eumalacostraca</taxon>
        <taxon>Peracarida</taxon>
        <taxon>Isopoda</taxon>
        <taxon>Oniscidea</taxon>
        <taxon>Crinocheta</taxon>
        <taxon>Armadillidiidae</taxon>
        <taxon>Armadillidium</taxon>
    </lineage>
</organism>
<accession>A0A5N5TKX3</accession>
<evidence type="ECO:0000313" key="1">
    <source>
        <dbReference type="EMBL" id="KAB7506817.1"/>
    </source>
</evidence>
<reference evidence="1 2" key="1">
    <citation type="journal article" date="2019" name="PLoS Biol.">
        <title>Sex chromosomes control vertical transmission of feminizing Wolbachia symbionts in an isopod.</title>
        <authorList>
            <person name="Becking T."/>
            <person name="Chebbi M.A."/>
            <person name="Giraud I."/>
            <person name="Moumen B."/>
            <person name="Laverre T."/>
            <person name="Caubet Y."/>
            <person name="Peccoud J."/>
            <person name="Gilbert C."/>
            <person name="Cordaux R."/>
        </authorList>
    </citation>
    <scope>NUCLEOTIDE SEQUENCE [LARGE SCALE GENOMIC DNA]</scope>
    <source>
        <strain evidence="1">ANa2</strain>
        <tissue evidence="1">Whole body excluding digestive tract and cuticle</tissue>
    </source>
</reference>
<evidence type="ECO:0000313" key="2">
    <source>
        <dbReference type="Proteomes" id="UP000326759"/>
    </source>
</evidence>
<dbReference type="EMBL" id="SEYY01000644">
    <property type="protein sequence ID" value="KAB7506817.1"/>
    <property type="molecule type" value="Genomic_DNA"/>
</dbReference>
<gene>
    <name evidence="1" type="ORF">Anas_08171</name>
</gene>
<keyword evidence="2" id="KW-1185">Reference proteome</keyword>
<protein>
    <submittedName>
        <fullName evidence="1">Uncharacterized protein</fullName>
    </submittedName>
</protein>